<comment type="caution">
    <text evidence="1">The sequence shown here is derived from an EMBL/GenBank/DDBJ whole genome shotgun (WGS) entry which is preliminary data.</text>
</comment>
<accession>A0ABP0NAC1</accession>
<reference evidence="1 2" key="1">
    <citation type="submission" date="2024-02" db="EMBL/GenBank/DDBJ databases">
        <authorList>
            <person name="Chen Y."/>
            <person name="Shah S."/>
            <person name="Dougan E. K."/>
            <person name="Thang M."/>
            <person name="Chan C."/>
        </authorList>
    </citation>
    <scope>NUCLEOTIDE SEQUENCE [LARGE SCALE GENOMIC DNA]</scope>
</reference>
<gene>
    <name evidence="1" type="ORF">CCMP2556_LOCUS29872</name>
</gene>
<keyword evidence="2" id="KW-1185">Reference proteome</keyword>
<proteinExistence type="predicted"/>
<evidence type="ECO:0000313" key="1">
    <source>
        <dbReference type="EMBL" id="CAK9060732.1"/>
    </source>
</evidence>
<protein>
    <submittedName>
        <fullName evidence="1">Uncharacterized protein</fullName>
    </submittedName>
</protein>
<dbReference type="EMBL" id="CAXAMN010021551">
    <property type="protein sequence ID" value="CAK9060732.1"/>
    <property type="molecule type" value="Genomic_DNA"/>
</dbReference>
<organism evidence="1 2">
    <name type="scientific">Durusdinium trenchii</name>
    <dbReference type="NCBI Taxonomy" id="1381693"/>
    <lineage>
        <taxon>Eukaryota</taxon>
        <taxon>Sar</taxon>
        <taxon>Alveolata</taxon>
        <taxon>Dinophyceae</taxon>
        <taxon>Suessiales</taxon>
        <taxon>Symbiodiniaceae</taxon>
        <taxon>Durusdinium</taxon>
    </lineage>
</organism>
<sequence>MRLFRYVLFVLLGVNQAQVVDVLTKVKTFRDSGLALLDGLAEELKSKNEEALSEKTKKFREDWLSVLGVHKGLTGLAKDFTMNYFGREAYHSVNGPLVDAIKGASAALGRNPDAAAFQQALKKVCFEGKRIFQAGGSLHEMLSDLLELLDDKQVKKALPAALRGSQLIDALNYFAGPREEAHQEEL</sequence>
<dbReference type="Proteomes" id="UP001642484">
    <property type="component" value="Unassembled WGS sequence"/>
</dbReference>
<name>A0ABP0NAC1_9DINO</name>
<evidence type="ECO:0000313" key="2">
    <source>
        <dbReference type="Proteomes" id="UP001642484"/>
    </source>
</evidence>